<comment type="caution">
    <text evidence="2">The sequence shown here is derived from an EMBL/GenBank/DDBJ whole genome shotgun (WGS) entry which is preliminary data.</text>
</comment>
<dbReference type="AlphaFoldDB" id="A0A2W5A3Z4"/>
<protein>
    <submittedName>
        <fullName evidence="2">Cupin</fullName>
    </submittedName>
</protein>
<feature type="domain" description="DUF985" evidence="1">
    <location>
        <begin position="11"/>
        <end position="140"/>
    </location>
</feature>
<dbReference type="InterPro" id="IPR014710">
    <property type="entry name" value="RmlC-like_jellyroll"/>
</dbReference>
<dbReference type="InterPro" id="IPR039935">
    <property type="entry name" value="YML079W-like"/>
</dbReference>
<accession>A0A2W5A3Z4</accession>
<dbReference type="Gene3D" id="2.60.120.10">
    <property type="entry name" value="Jelly Rolls"/>
    <property type="match status" value="1"/>
</dbReference>
<evidence type="ECO:0000313" key="2">
    <source>
        <dbReference type="EMBL" id="PZO89284.1"/>
    </source>
</evidence>
<reference evidence="2 3" key="1">
    <citation type="submission" date="2017-08" db="EMBL/GenBank/DDBJ databases">
        <title>Infants hospitalized years apart are colonized by the same room-sourced microbial strains.</title>
        <authorList>
            <person name="Brooks B."/>
            <person name="Olm M.R."/>
            <person name="Firek B.A."/>
            <person name="Baker R."/>
            <person name="Thomas B.C."/>
            <person name="Morowitz M.J."/>
            <person name="Banfield J.F."/>
        </authorList>
    </citation>
    <scope>NUCLEOTIDE SEQUENCE [LARGE SCALE GENOMIC DNA]</scope>
    <source>
        <strain evidence="2">S2_018_000_R2_101</strain>
    </source>
</reference>
<dbReference type="Pfam" id="PF06172">
    <property type="entry name" value="Cupin_5"/>
    <property type="match status" value="1"/>
</dbReference>
<dbReference type="PANTHER" id="PTHR33387">
    <property type="entry name" value="RMLC-LIKE JELLY ROLL FOLD PROTEIN"/>
    <property type="match status" value="1"/>
</dbReference>
<dbReference type="EMBL" id="QFNN01000065">
    <property type="protein sequence ID" value="PZO89284.1"/>
    <property type="molecule type" value="Genomic_DNA"/>
</dbReference>
<dbReference type="InterPro" id="IPR011051">
    <property type="entry name" value="RmlC_Cupin_sf"/>
</dbReference>
<organism evidence="2 3">
    <name type="scientific">Sphingomonas sanxanigenens</name>
    <dbReference type="NCBI Taxonomy" id="397260"/>
    <lineage>
        <taxon>Bacteria</taxon>
        <taxon>Pseudomonadati</taxon>
        <taxon>Pseudomonadota</taxon>
        <taxon>Alphaproteobacteria</taxon>
        <taxon>Sphingomonadales</taxon>
        <taxon>Sphingomonadaceae</taxon>
        <taxon>Sphingomonas</taxon>
    </lineage>
</organism>
<dbReference type="SUPFAM" id="SSF51182">
    <property type="entry name" value="RmlC-like cupins"/>
    <property type="match status" value="1"/>
</dbReference>
<dbReference type="CDD" id="cd06121">
    <property type="entry name" value="cupin_YML079wp"/>
    <property type="match status" value="1"/>
</dbReference>
<name>A0A2W5A3Z4_9SPHN</name>
<sequence length="148" mass="15562">MSDGAGNGDPQAIIAKLGLAPHPEGGWYRETWRAPAAAGERAIATAIHFLLEAGQKSHWHKVDAAEIWLWHAGHPLRLSMAADDAGPARAIRLGPDVLAGDVPQQLIAPGEWQAAEADAGWALVSCIVAPGFQFSGFTLASADWSPGQ</sequence>
<dbReference type="Proteomes" id="UP000249066">
    <property type="component" value="Unassembled WGS sequence"/>
</dbReference>
<proteinExistence type="predicted"/>
<dbReference type="InterPro" id="IPR009327">
    <property type="entry name" value="Cupin_DUF985"/>
</dbReference>
<dbReference type="PANTHER" id="PTHR33387:SF3">
    <property type="entry name" value="DUF985 DOMAIN-CONTAINING PROTEIN"/>
    <property type="match status" value="1"/>
</dbReference>
<evidence type="ECO:0000313" key="3">
    <source>
        <dbReference type="Proteomes" id="UP000249066"/>
    </source>
</evidence>
<evidence type="ECO:0000259" key="1">
    <source>
        <dbReference type="Pfam" id="PF06172"/>
    </source>
</evidence>
<gene>
    <name evidence="2" type="ORF">DI623_10705</name>
</gene>